<keyword evidence="2" id="KW-0540">Nuclease</keyword>
<keyword evidence="2" id="KW-0378">Hydrolase</keyword>
<dbReference type="Pfam" id="PF01844">
    <property type="entry name" value="HNH"/>
    <property type="match status" value="1"/>
</dbReference>
<accession>A0A8S5UU88</accession>
<dbReference type="GO" id="GO:0008270">
    <property type="term" value="F:zinc ion binding"/>
    <property type="evidence" value="ECO:0007669"/>
    <property type="project" value="InterPro"/>
</dbReference>
<dbReference type="GO" id="GO:0003676">
    <property type="term" value="F:nucleic acid binding"/>
    <property type="evidence" value="ECO:0007669"/>
    <property type="project" value="InterPro"/>
</dbReference>
<feature type="domain" description="HNH" evidence="1">
    <location>
        <begin position="31"/>
        <end position="86"/>
    </location>
</feature>
<name>A0A8S5UU88_9CAUD</name>
<protein>
    <submittedName>
        <fullName evidence="2">HNH endonuclease bacteriophage, HNH Endonuclease, DNA.52A</fullName>
    </submittedName>
</protein>
<organism evidence="2">
    <name type="scientific">Myoviridae sp. ctvxP16</name>
    <dbReference type="NCBI Taxonomy" id="2825205"/>
    <lineage>
        <taxon>Viruses</taxon>
        <taxon>Duplodnaviria</taxon>
        <taxon>Heunggongvirae</taxon>
        <taxon>Uroviricota</taxon>
        <taxon>Caudoviricetes</taxon>
    </lineage>
</organism>
<evidence type="ECO:0000259" key="1">
    <source>
        <dbReference type="Pfam" id="PF01844"/>
    </source>
</evidence>
<reference evidence="2" key="1">
    <citation type="journal article" date="2021" name="Proc. Natl. Acad. Sci. U.S.A.">
        <title>A Catalog of Tens of Thousands of Viruses from Human Metagenomes Reveals Hidden Associations with Chronic Diseases.</title>
        <authorList>
            <person name="Tisza M.J."/>
            <person name="Buck C.B."/>
        </authorList>
    </citation>
    <scope>NUCLEOTIDE SEQUENCE</scope>
    <source>
        <strain evidence="2">CtvxP16</strain>
    </source>
</reference>
<dbReference type="InterPro" id="IPR003615">
    <property type="entry name" value="HNH_nuc"/>
</dbReference>
<dbReference type="EMBL" id="BK016138">
    <property type="protein sequence ID" value="DAF97934.1"/>
    <property type="molecule type" value="Genomic_DNA"/>
</dbReference>
<evidence type="ECO:0000313" key="2">
    <source>
        <dbReference type="EMBL" id="DAF97934.1"/>
    </source>
</evidence>
<dbReference type="CDD" id="cd00085">
    <property type="entry name" value="HNHc"/>
    <property type="match status" value="1"/>
</dbReference>
<dbReference type="InterPro" id="IPR002711">
    <property type="entry name" value="HNH"/>
</dbReference>
<dbReference type="GO" id="GO:0004519">
    <property type="term" value="F:endonuclease activity"/>
    <property type="evidence" value="ECO:0007669"/>
    <property type="project" value="UniProtKB-KW"/>
</dbReference>
<keyword evidence="2" id="KW-0255">Endonuclease</keyword>
<dbReference type="Gene3D" id="1.10.30.50">
    <property type="match status" value="1"/>
</dbReference>
<sequence>MERSEKKIKFYNSKAWRKLAHCYAESKAWCCENCHNANIDYTQPLYKQLHCHHKIELTDENIDNPEISLNENNLILLCRACHNAAHGEDGGTVIREDLFFDENGMPRKKE</sequence>
<proteinExistence type="predicted"/>